<protein>
    <recommendedName>
        <fullName evidence="5">Calcium-binding protein</fullName>
    </recommendedName>
</protein>
<evidence type="ECO:0008006" key="5">
    <source>
        <dbReference type="Google" id="ProtNLM"/>
    </source>
</evidence>
<reference evidence="3 4" key="1">
    <citation type="submission" date="2023-05" db="EMBL/GenBank/DDBJ databases">
        <title>Pseudodonghicola sp. nov.</title>
        <authorList>
            <person name="Huang J."/>
        </authorList>
    </citation>
    <scope>NUCLEOTIDE SEQUENCE [LARGE SCALE GENOMIC DNA]</scope>
    <source>
        <strain evidence="3 4">IC7</strain>
    </source>
</reference>
<dbReference type="SUPFAM" id="SSF51120">
    <property type="entry name" value="beta-Roll"/>
    <property type="match status" value="1"/>
</dbReference>
<dbReference type="PROSITE" id="PS00330">
    <property type="entry name" value="HEMOLYSIN_CALCIUM"/>
    <property type="match status" value="3"/>
</dbReference>
<dbReference type="EMBL" id="JASNJD010000003">
    <property type="protein sequence ID" value="MDK3017261.1"/>
    <property type="molecule type" value="Genomic_DNA"/>
</dbReference>
<dbReference type="Proteomes" id="UP001243757">
    <property type="component" value="Unassembled WGS sequence"/>
</dbReference>
<dbReference type="PANTHER" id="PTHR38340">
    <property type="entry name" value="S-LAYER PROTEIN"/>
    <property type="match status" value="1"/>
</dbReference>
<dbReference type="InterPro" id="IPR018511">
    <property type="entry name" value="Hemolysin-typ_Ca-bd_CS"/>
</dbReference>
<comment type="subcellular location">
    <subcellularLocation>
        <location evidence="1">Secreted</location>
    </subcellularLocation>
</comment>
<gene>
    <name evidence="3" type="ORF">QO033_06205</name>
</gene>
<proteinExistence type="predicted"/>
<evidence type="ECO:0000313" key="4">
    <source>
        <dbReference type="Proteomes" id="UP001243757"/>
    </source>
</evidence>
<name>A0ABT7EY37_9RHOB</name>
<dbReference type="Gene3D" id="3.20.20.70">
    <property type="entry name" value="Aldolase class I"/>
    <property type="match status" value="1"/>
</dbReference>
<dbReference type="InterPro" id="IPR011049">
    <property type="entry name" value="Serralysin-like_metalloprot_C"/>
</dbReference>
<evidence type="ECO:0000256" key="2">
    <source>
        <dbReference type="ARBA" id="ARBA00022525"/>
    </source>
</evidence>
<dbReference type="PRINTS" id="PR00313">
    <property type="entry name" value="CABNDNGRPT"/>
</dbReference>
<comment type="caution">
    <text evidence="3">The sequence shown here is derived from an EMBL/GenBank/DDBJ whole genome shotgun (WGS) entry which is preliminary data.</text>
</comment>
<dbReference type="Pfam" id="PF00353">
    <property type="entry name" value="HemolysinCabind"/>
    <property type="match status" value="2"/>
</dbReference>
<accession>A0ABT7EY37</accession>
<dbReference type="InterPro" id="IPR050557">
    <property type="entry name" value="RTX_toxin/Mannuronan_C5-epim"/>
</dbReference>
<dbReference type="InterPro" id="IPR001343">
    <property type="entry name" value="Hemolysn_Ca-bd"/>
</dbReference>
<evidence type="ECO:0000313" key="3">
    <source>
        <dbReference type="EMBL" id="MDK3017261.1"/>
    </source>
</evidence>
<dbReference type="InterPro" id="IPR013785">
    <property type="entry name" value="Aldolase_TIM"/>
</dbReference>
<evidence type="ECO:0000256" key="1">
    <source>
        <dbReference type="ARBA" id="ARBA00004613"/>
    </source>
</evidence>
<dbReference type="RefSeq" id="WP_284480076.1">
    <property type="nucleotide sequence ID" value="NZ_JASNJD010000003.1"/>
</dbReference>
<keyword evidence="2" id="KW-0964">Secreted</keyword>
<keyword evidence="4" id="KW-1185">Reference proteome</keyword>
<organism evidence="3 4">
    <name type="scientific">Pseudodonghicola flavimaris</name>
    <dbReference type="NCBI Taxonomy" id="3050036"/>
    <lineage>
        <taxon>Bacteria</taxon>
        <taxon>Pseudomonadati</taxon>
        <taxon>Pseudomonadota</taxon>
        <taxon>Alphaproteobacteria</taxon>
        <taxon>Rhodobacterales</taxon>
        <taxon>Paracoccaceae</taxon>
        <taxon>Pseudodonghicola</taxon>
    </lineage>
</organism>
<dbReference type="PANTHER" id="PTHR38340:SF1">
    <property type="entry name" value="S-LAYER PROTEIN"/>
    <property type="match status" value="1"/>
</dbReference>
<sequence>MNYAFRYSGTPDQPYAAGALAAGPFSTLVLSSYQYGADYFDLRFDGGAVLEVEDSTVEAAFGYLSLGRVQRAHPLFDAIGSDNMTATPTTEGGEAALDVFDIYYWREAVQTVLVHEIDGLETLGYTGVFLDDTARYFAPGSYQEQITADTGSAFDDSDALGNAASATLDAIIALAQSTDLDVWVNADAFMLSNHASGSALIADFAAEVAGVVIENYWANHLGVRDFDSAVATYANLGIEVYVSSDFDLSDAADPTAATSYARGRVNAYFKEASKNGYIPTASYYDSSTAAPGETPPISSSYDRFYPDLPIFNHASDAADVLAALEGPGDLDGLGGRDTLFGSDAADSLRGGTGADRLFGGKGADVLLGGAHGDSLRGGAGRDTLRGGGGEDILIGGKHPDTFVFSGAFGIDHVDFHGRDVLKFISGNGEAGSFEAFMAATRQDGADTVYDLGNDGRNVIILQNTQASDLQESDFLFL</sequence>
<dbReference type="Gene3D" id="2.150.10.10">
    <property type="entry name" value="Serralysin-like metalloprotease, C-terminal"/>
    <property type="match status" value="1"/>
</dbReference>